<evidence type="ECO:0000313" key="2">
    <source>
        <dbReference type="Proteomes" id="UP001152607"/>
    </source>
</evidence>
<organism evidence="1 2">
    <name type="scientific">Periconia digitata</name>
    <dbReference type="NCBI Taxonomy" id="1303443"/>
    <lineage>
        <taxon>Eukaryota</taxon>
        <taxon>Fungi</taxon>
        <taxon>Dikarya</taxon>
        <taxon>Ascomycota</taxon>
        <taxon>Pezizomycotina</taxon>
        <taxon>Dothideomycetes</taxon>
        <taxon>Pleosporomycetidae</taxon>
        <taxon>Pleosporales</taxon>
        <taxon>Massarineae</taxon>
        <taxon>Periconiaceae</taxon>
        <taxon>Periconia</taxon>
    </lineage>
</organism>
<evidence type="ECO:0000313" key="1">
    <source>
        <dbReference type="EMBL" id="CAI6340738.1"/>
    </source>
</evidence>
<protein>
    <submittedName>
        <fullName evidence="1">Uncharacterized protein</fullName>
    </submittedName>
</protein>
<accession>A0A9W4UUS2</accession>
<sequence>MTMSNDSSSTYQHTNFERADMNDISALKKRKYDGILDETLNDLNPSKRLKWSDPDKSAQSVDEQSALRQQQIVLKAYATHDRISICQIRIDEARRAVDSFMDSVAWSAIFSYLTKHRHYPCLLDMAYLYMVLRKLQSMNKDVMSLFSGLVGYIERDELDERYDILSERIDKMLEKVERDIEATSRLIQEMHHVFVVGSGRDIYNEKVDEALYQAFTGMLQIFGPSSN</sequence>
<name>A0A9W4UUS2_9PLEO</name>
<dbReference type="EMBL" id="CAOQHR010000011">
    <property type="protein sequence ID" value="CAI6340738.1"/>
    <property type="molecule type" value="Genomic_DNA"/>
</dbReference>
<dbReference type="AlphaFoldDB" id="A0A9W4UUS2"/>
<keyword evidence="2" id="KW-1185">Reference proteome</keyword>
<dbReference type="Proteomes" id="UP001152607">
    <property type="component" value="Unassembled WGS sequence"/>
</dbReference>
<gene>
    <name evidence="1" type="ORF">PDIGIT_LOCUS13922</name>
</gene>
<comment type="caution">
    <text evidence="1">The sequence shown here is derived from an EMBL/GenBank/DDBJ whole genome shotgun (WGS) entry which is preliminary data.</text>
</comment>
<reference evidence="1" key="1">
    <citation type="submission" date="2023-01" db="EMBL/GenBank/DDBJ databases">
        <authorList>
            <person name="Van Ghelder C."/>
            <person name="Rancurel C."/>
        </authorList>
    </citation>
    <scope>NUCLEOTIDE SEQUENCE</scope>
    <source>
        <strain evidence="1">CNCM I-4278</strain>
    </source>
</reference>
<proteinExistence type="predicted"/>